<keyword evidence="3 9" id="KW-0548">Nucleotidyltransferase</keyword>
<proteinExistence type="predicted"/>
<evidence type="ECO:0000313" key="10">
    <source>
        <dbReference type="Proteomes" id="UP000824225"/>
    </source>
</evidence>
<evidence type="ECO:0000256" key="3">
    <source>
        <dbReference type="ARBA" id="ARBA00022695"/>
    </source>
</evidence>
<dbReference type="EMBL" id="DXAN01000001">
    <property type="protein sequence ID" value="HJA07643.1"/>
    <property type="molecule type" value="Genomic_DNA"/>
</dbReference>
<name>A0A9D2HAL6_9BACT</name>
<evidence type="ECO:0000259" key="8">
    <source>
        <dbReference type="Pfam" id="PF01467"/>
    </source>
</evidence>
<gene>
    <name evidence="9" type="primary">rfaE2</name>
    <name evidence="9" type="ORF">H9962_00410</name>
</gene>
<dbReference type="Gene3D" id="3.40.50.620">
    <property type="entry name" value="HUPs"/>
    <property type="match status" value="1"/>
</dbReference>
<evidence type="ECO:0000256" key="4">
    <source>
        <dbReference type="ARBA" id="ARBA00022741"/>
    </source>
</evidence>
<dbReference type="AlphaFoldDB" id="A0A9D2HAL6"/>
<protein>
    <recommendedName>
        <fullName evidence="1">D-glycero-beta-D-manno-heptose 1-phosphate adenylyltransferase</fullName>
        <ecNumber evidence="1">2.7.7.70</ecNumber>
    </recommendedName>
</protein>
<dbReference type="GO" id="GO:0005524">
    <property type="term" value="F:ATP binding"/>
    <property type="evidence" value="ECO:0007669"/>
    <property type="project" value="UniProtKB-KW"/>
</dbReference>
<dbReference type="Proteomes" id="UP000824225">
    <property type="component" value="Unassembled WGS sequence"/>
</dbReference>
<organism evidence="9 10">
    <name type="scientific">Candidatus Mailhella merdigallinarum</name>
    <dbReference type="NCBI Taxonomy" id="2838658"/>
    <lineage>
        <taxon>Bacteria</taxon>
        <taxon>Pseudomonadati</taxon>
        <taxon>Thermodesulfobacteriota</taxon>
        <taxon>Desulfovibrionia</taxon>
        <taxon>Desulfovibrionales</taxon>
        <taxon>Desulfovibrionaceae</taxon>
        <taxon>Mailhella</taxon>
    </lineage>
</organism>
<dbReference type="SUPFAM" id="SSF52374">
    <property type="entry name" value="Nucleotidylyl transferase"/>
    <property type="match status" value="1"/>
</dbReference>
<evidence type="ECO:0000256" key="5">
    <source>
        <dbReference type="ARBA" id="ARBA00022840"/>
    </source>
</evidence>
<evidence type="ECO:0000256" key="2">
    <source>
        <dbReference type="ARBA" id="ARBA00022679"/>
    </source>
</evidence>
<dbReference type="NCBIfam" id="TIGR02199">
    <property type="entry name" value="rfaE_dom_II"/>
    <property type="match status" value="1"/>
</dbReference>
<keyword evidence="6" id="KW-0119">Carbohydrate metabolism</keyword>
<feature type="domain" description="Cytidyltransferase-like" evidence="8">
    <location>
        <begin position="31"/>
        <end position="127"/>
    </location>
</feature>
<dbReference type="GO" id="GO:0005975">
    <property type="term" value="P:carbohydrate metabolic process"/>
    <property type="evidence" value="ECO:0007669"/>
    <property type="project" value="InterPro"/>
</dbReference>
<dbReference type="InterPro" id="IPR011914">
    <property type="entry name" value="RfaE_dom_II"/>
</dbReference>
<keyword evidence="4" id="KW-0547">Nucleotide-binding</keyword>
<evidence type="ECO:0000256" key="6">
    <source>
        <dbReference type="ARBA" id="ARBA00023277"/>
    </source>
</evidence>
<dbReference type="InterPro" id="IPR014729">
    <property type="entry name" value="Rossmann-like_a/b/a_fold"/>
</dbReference>
<sequence length="169" mass="18236">MSDLSHPKVVDRSGLPARLAPLREAGRRIVFTNGCYDILHPGHVDLLARARELGDLLVLGLNSDDSVRRLNKGAGRPFNPFAARAFVLAHLTSVDLVVGFDEDTPLELIRAVRPQVLVKGGDWGLDAIVGRDVVEADGGEVRALPLLPGWSTTALARRIAELGRKGLQP</sequence>
<reference evidence="9" key="2">
    <citation type="submission" date="2021-04" db="EMBL/GenBank/DDBJ databases">
        <authorList>
            <person name="Gilroy R."/>
        </authorList>
    </citation>
    <scope>NUCLEOTIDE SEQUENCE</scope>
    <source>
        <strain evidence="9">CHK186-16707</strain>
    </source>
</reference>
<dbReference type="PANTHER" id="PTHR43793:SF2">
    <property type="entry name" value="BIFUNCTIONAL PROTEIN HLDE"/>
    <property type="match status" value="1"/>
</dbReference>
<dbReference type="PANTHER" id="PTHR43793">
    <property type="entry name" value="FAD SYNTHASE"/>
    <property type="match status" value="1"/>
</dbReference>
<dbReference type="InterPro" id="IPR004821">
    <property type="entry name" value="Cyt_trans-like"/>
</dbReference>
<accession>A0A9D2HAL6</accession>
<dbReference type="GO" id="GO:0016773">
    <property type="term" value="F:phosphotransferase activity, alcohol group as acceptor"/>
    <property type="evidence" value="ECO:0007669"/>
    <property type="project" value="InterPro"/>
</dbReference>
<keyword evidence="5" id="KW-0067">ATP-binding</keyword>
<dbReference type="EC" id="2.7.7.70" evidence="1"/>
<evidence type="ECO:0000256" key="7">
    <source>
        <dbReference type="ARBA" id="ARBA00047428"/>
    </source>
</evidence>
<comment type="catalytic activity">
    <reaction evidence="7">
        <text>D-glycero-beta-D-manno-heptose 1-phosphate + ATP + H(+) = ADP-D-glycero-beta-D-manno-heptose + diphosphate</text>
        <dbReference type="Rhea" id="RHEA:27465"/>
        <dbReference type="ChEBI" id="CHEBI:15378"/>
        <dbReference type="ChEBI" id="CHEBI:30616"/>
        <dbReference type="ChEBI" id="CHEBI:33019"/>
        <dbReference type="ChEBI" id="CHEBI:59967"/>
        <dbReference type="ChEBI" id="CHEBI:61593"/>
        <dbReference type="EC" id="2.7.7.70"/>
    </reaction>
</comment>
<dbReference type="GO" id="GO:0016779">
    <property type="term" value="F:nucleotidyltransferase activity"/>
    <property type="evidence" value="ECO:0007669"/>
    <property type="project" value="UniProtKB-KW"/>
</dbReference>
<comment type="caution">
    <text evidence="9">The sequence shown here is derived from an EMBL/GenBank/DDBJ whole genome shotgun (WGS) entry which is preliminary data.</text>
</comment>
<keyword evidence="2" id="KW-0808">Transferase</keyword>
<dbReference type="NCBIfam" id="TIGR00125">
    <property type="entry name" value="cyt_tran_rel"/>
    <property type="match status" value="1"/>
</dbReference>
<dbReference type="Pfam" id="PF01467">
    <property type="entry name" value="CTP_transf_like"/>
    <property type="match status" value="1"/>
</dbReference>
<evidence type="ECO:0000313" key="9">
    <source>
        <dbReference type="EMBL" id="HJA07643.1"/>
    </source>
</evidence>
<evidence type="ECO:0000256" key="1">
    <source>
        <dbReference type="ARBA" id="ARBA00012519"/>
    </source>
</evidence>
<reference evidence="9" key="1">
    <citation type="journal article" date="2021" name="PeerJ">
        <title>Extensive microbial diversity within the chicken gut microbiome revealed by metagenomics and culture.</title>
        <authorList>
            <person name="Gilroy R."/>
            <person name="Ravi A."/>
            <person name="Getino M."/>
            <person name="Pursley I."/>
            <person name="Horton D.L."/>
            <person name="Alikhan N.F."/>
            <person name="Baker D."/>
            <person name="Gharbi K."/>
            <person name="Hall N."/>
            <person name="Watson M."/>
            <person name="Adriaenssens E.M."/>
            <person name="Foster-Nyarko E."/>
            <person name="Jarju S."/>
            <person name="Secka A."/>
            <person name="Antonio M."/>
            <person name="Oren A."/>
            <person name="Chaudhuri R.R."/>
            <person name="La Ragione R."/>
            <person name="Hildebrand F."/>
            <person name="Pallen M.J."/>
        </authorList>
    </citation>
    <scope>NUCLEOTIDE SEQUENCE</scope>
    <source>
        <strain evidence="9">CHK186-16707</strain>
    </source>
</reference>
<dbReference type="InterPro" id="IPR050385">
    <property type="entry name" value="Archaeal_FAD_synthase"/>
</dbReference>